<proteinExistence type="predicted"/>
<dbReference type="EMBL" id="HACA01000547">
    <property type="protein sequence ID" value="CDW17908.1"/>
    <property type="molecule type" value="Transcribed_RNA"/>
</dbReference>
<feature type="transmembrane region" description="Helical" evidence="1">
    <location>
        <begin position="13"/>
        <end position="33"/>
    </location>
</feature>
<keyword evidence="1" id="KW-0812">Transmembrane</keyword>
<keyword evidence="1" id="KW-1133">Transmembrane helix</keyword>
<dbReference type="AlphaFoldDB" id="A0A0K2SVT8"/>
<keyword evidence="1" id="KW-0472">Membrane</keyword>
<evidence type="ECO:0000313" key="2">
    <source>
        <dbReference type="EMBL" id="CDW17908.1"/>
    </source>
</evidence>
<evidence type="ECO:0000256" key="1">
    <source>
        <dbReference type="SAM" id="Phobius"/>
    </source>
</evidence>
<organism evidence="2">
    <name type="scientific">Lepeophtheirus salmonis</name>
    <name type="common">Salmon louse</name>
    <name type="synonym">Caligus salmonis</name>
    <dbReference type="NCBI Taxonomy" id="72036"/>
    <lineage>
        <taxon>Eukaryota</taxon>
        <taxon>Metazoa</taxon>
        <taxon>Ecdysozoa</taxon>
        <taxon>Arthropoda</taxon>
        <taxon>Crustacea</taxon>
        <taxon>Multicrustacea</taxon>
        <taxon>Hexanauplia</taxon>
        <taxon>Copepoda</taxon>
        <taxon>Siphonostomatoida</taxon>
        <taxon>Caligidae</taxon>
        <taxon>Lepeophtheirus</taxon>
    </lineage>
</organism>
<accession>A0A0K2SVT8</accession>
<name>A0A0K2SVT8_LEPSM</name>
<reference evidence="2" key="1">
    <citation type="submission" date="2014-05" db="EMBL/GenBank/DDBJ databases">
        <authorList>
            <person name="Chronopoulou M."/>
        </authorList>
    </citation>
    <scope>NUCLEOTIDE SEQUENCE</scope>
    <source>
        <tissue evidence="2">Whole organism</tissue>
    </source>
</reference>
<protein>
    <submittedName>
        <fullName evidence="2">Uncharacterized protein</fullName>
    </submittedName>
</protein>
<sequence length="54" mass="6326">MELFMTCFATVHISAKFLVVFLIYMTFNLILYFHAREPGMINPNVDYSFDPCGR</sequence>